<feature type="domain" description="Isopropylmalate dehydrogenase-like" evidence="7">
    <location>
        <begin position="5"/>
        <end position="350"/>
    </location>
</feature>
<dbReference type="InterPro" id="IPR024084">
    <property type="entry name" value="IsoPropMal-DH-like_dom"/>
</dbReference>
<keyword evidence="5" id="KW-0520">NAD</keyword>
<dbReference type="SMART" id="SM01329">
    <property type="entry name" value="Iso_dh"/>
    <property type="match status" value="1"/>
</dbReference>
<dbReference type="InterPro" id="IPR050501">
    <property type="entry name" value="ICDH/IPMDH"/>
</dbReference>
<dbReference type="Gene3D" id="3.40.718.10">
    <property type="entry name" value="Isopropylmalate Dehydrogenase"/>
    <property type="match status" value="1"/>
</dbReference>
<evidence type="ECO:0000256" key="2">
    <source>
        <dbReference type="ARBA" id="ARBA00001946"/>
    </source>
</evidence>
<evidence type="ECO:0000256" key="3">
    <source>
        <dbReference type="ARBA" id="ARBA00022723"/>
    </source>
</evidence>
<evidence type="ECO:0000256" key="6">
    <source>
        <dbReference type="ARBA" id="ARBA00023211"/>
    </source>
</evidence>
<evidence type="ECO:0000256" key="4">
    <source>
        <dbReference type="ARBA" id="ARBA00023002"/>
    </source>
</evidence>
<sequence>MNDYEIAVIPGDGIGVEVIDAALEVLHECERRYGLTLGTTFYDFSADLYQRTGRKITTADLDEIGKLDAVLFGAMGLPDVRSPEGLEFGAQIDMRHHYGLFASLRPVRRFDGVEVPVKAEHIDMLVIRETTEGMFAGLADQHEPSDEVASDRMTITRANCERLFDVAFTQARARKQRGTPGHVTLLHKSNALRSNVLMERVFDEVAARHPDIGSAKYYIDAGSMYLVTDPARYDVVVTENIFGDIVSEVAAGLVGGLGTAPSADVSLERGVFQPSHGSAPDIAGQGVANPLAMILSAAMMLEWLGERYGDPRAARVASHIQAAVEAALAEGPLPRDLGGTAGTREVVDAVLTALPAAESTEVLA</sequence>
<keyword evidence="4" id="KW-0560">Oxidoreductase</keyword>
<gene>
    <name evidence="8" type="ORF">ACFSW7_02015</name>
</gene>
<dbReference type="Proteomes" id="UP001597492">
    <property type="component" value="Unassembled WGS sequence"/>
</dbReference>
<comment type="caution">
    <text evidence="8">The sequence shown here is derived from an EMBL/GenBank/DDBJ whole genome shotgun (WGS) entry which is preliminary data.</text>
</comment>
<evidence type="ECO:0000313" key="9">
    <source>
        <dbReference type="Proteomes" id="UP001597492"/>
    </source>
</evidence>
<keyword evidence="6" id="KW-0464">Manganese</keyword>
<protein>
    <submittedName>
        <fullName evidence="8">Isocitrate/isopropylmalate dehydrogenase family protein</fullName>
    </submittedName>
</protein>
<comment type="cofactor">
    <cofactor evidence="1">
        <name>Mn(2+)</name>
        <dbReference type="ChEBI" id="CHEBI:29035"/>
    </cofactor>
</comment>
<evidence type="ECO:0000313" key="8">
    <source>
        <dbReference type="EMBL" id="MFD2757151.1"/>
    </source>
</evidence>
<dbReference type="Pfam" id="PF00180">
    <property type="entry name" value="Iso_dh"/>
    <property type="match status" value="1"/>
</dbReference>
<dbReference type="SUPFAM" id="SSF53659">
    <property type="entry name" value="Isocitrate/Isopropylmalate dehydrogenase-like"/>
    <property type="match status" value="1"/>
</dbReference>
<evidence type="ECO:0000256" key="5">
    <source>
        <dbReference type="ARBA" id="ARBA00023027"/>
    </source>
</evidence>
<accession>A0ABW5UU85</accession>
<proteinExistence type="predicted"/>
<name>A0ABW5UU85_9MICO</name>
<dbReference type="PANTHER" id="PTHR43275:SF1">
    <property type="entry name" value="D-MALATE DEHYDROGENASE [DECARBOXYLATING]"/>
    <property type="match status" value="1"/>
</dbReference>
<keyword evidence="9" id="KW-1185">Reference proteome</keyword>
<organism evidence="8 9">
    <name type="scientific">Gulosibacter faecalis</name>
    <dbReference type="NCBI Taxonomy" id="272240"/>
    <lineage>
        <taxon>Bacteria</taxon>
        <taxon>Bacillati</taxon>
        <taxon>Actinomycetota</taxon>
        <taxon>Actinomycetes</taxon>
        <taxon>Micrococcales</taxon>
        <taxon>Microbacteriaceae</taxon>
        <taxon>Gulosibacter</taxon>
    </lineage>
</organism>
<reference evidence="9" key="1">
    <citation type="journal article" date="2019" name="Int. J. Syst. Evol. Microbiol.">
        <title>The Global Catalogue of Microorganisms (GCM) 10K type strain sequencing project: providing services to taxonomists for standard genome sequencing and annotation.</title>
        <authorList>
            <consortium name="The Broad Institute Genomics Platform"/>
            <consortium name="The Broad Institute Genome Sequencing Center for Infectious Disease"/>
            <person name="Wu L."/>
            <person name="Ma J."/>
        </authorList>
    </citation>
    <scope>NUCLEOTIDE SEQUENCE [LARGE SCALE GENOMIC DNA]</scope>
    <source>
        <strain evidence="9">TISTR 1514</strain>
    </source>
</reference>
<dbReference type="PANTHER" id="PTHR43275">
    <property type="entry name" value="D-MALATE DEHYDROGENASE [DECARBOXYLATING]"/>
    <property type="match status" value="1"/>
</dbReference>
<dbReference type="EMBL" id="JBHUNE010000002">
    <property type="protein sequence ID" value="MFD2757151.1"/>
    <property type="molecule type" value="Genomic_DNA"/>
</dbReference>
<keyword evidence="3" id="KW-0479">Metal-binding</keyword>
<evidence type="ECO:0000259" key="7">
    <source>
        <dbReference type="SMART" id="SM01329"/>
    </source>
</evidence>
<evidence type="ECO:0000256" key="1">
    <source>
        <dbReference type="ARBA" id="ARBA00001936"/>
    </source>
</evidence>
<dbReference type="RefSeq" id="WP_019619289.1">
    <property type="nucleotide sequence ID" value="NZ_JBHUNE010000002.1"/>
</dbReference>
<comment type="cofactor">
    <cofactor evidence="2">
        <name>Mg(2+)</name>
        <dbReference type="ChEBI" id="CHEBI:18420"/>
    </cofactor>
</comment>